<evidence type="ECO:0000313" key="2">
    <source>
        <dbReference type="EMBL" id="RCN41454.1"/>
    </source>
</evidence>
<dbReference type="OrthoDB" id="10441375at2759"/>
<sequence>MQQLFAQALAEIDTTALEGVTPGATNVIYKSGSVENLLNYFNLMRPANTRMGCAWTKCTNVDGDEFINVYCLLNSQ</sequence>
<gene>
    <name evidence="2" type="ORF">ANCCAN_12563</name>
</gene>
<accession>A0A368GAK9</accession>
<dbReference type="AlphaFoldDB" id="A0A368GAK9"/>
<evidence type="ECO:0000259" key="1">
    <source>
        <dbReference type="Pfam" id="PF00188"/>
    </source>
</evidence>
<keyword evidence="3" id="KW-1185">Reference proteome</keyword>
<dbReference type="EMBL" id="JOJR01000235">
    <property type="protein sequence ID" value="RCN41454.1"/>
    <property type="molecule type" value="Genomic_DNA"/>
</dbReference>
<dbReference type="Proteomes" id="UP000252519">
    <property type="component" value="Unassembled WGS sequence"/>
</dbReference>
<comment type="caution">
    <text evidence="2">The sequence shown here is derived from an EMBL/GenBank/DDBJ whole genome shotgun (WGS) entry which is preliminary data.</text>
</comment>
<evidence type="ECO:0000313" key="3">
    <source>
        <dbReference type="Proteomes" id="UP000252519"/>
    </source>
</evidence>
<dbReference type="InterPro" id="IPR014044">
    <property type="entry name" value="CAP_dom"/>
</dbReference>
<protein>
    <recommendedName>
        <fullName evidence="1">SCP domain-containing protein</fullName>
    </recommendedName>
</protein>
<reference evidence="2 3" key="1">
    <citation type="submission" date="2014-10" db="EMBL/GenBank/DDBJ databases">
        <title>Draft genome of the hookworm Ancylostoma caninum.</title>
        <authorList>
            <person name="Mitreva M."/>
        </authorList>
    </citation>
    <scope>NUCLEOTIDE SEQUENCE [LARGE SCALE GENOMIC DNA]</scope>
    <source>
        <strain evidence="2 3">Baltimore</strain>
    </source>
</reference>
<dbReference type="Pfam" id="PF00188">
    <property type="entry name" value="CAP"/>
    <property type="match status" value="1"/>
</dbReference>
<proteinExistence type="predicted"/>
<feature type="domain" description="SCP" evidence="1">
    <location>
        <begin position="30"/>
        <end position="71"/>
    </location>
</feature>
<name>A0A368GAK9_ANCCA</name>
<organism evidence="2 3">
    <name type="scientific">Ancylostoma caninum</name>
    <name type="common">Dog hookworm</name>
    <dbReference type="NCBI Taxonomy" id="29170"/>
    <lineage>
        <taxon>Eukaryota</taxon>
        <taxon>Metazoa</taxon>
        <taxon>Ecdysozoa</taxon>
        <taxon>Nematoda</taxon>
        <taxon>Chromadorea</taxon>
        <taxon>Rhabditida</taxon>
        <taxon>Rhabditina</taxon>
        <taxon>Rhabditomorpha</taxon>
        <taxon>Strongyloidea</taxon>
        <taxon>Ancylostomatidae</taxon>
        <taxon>Ancylostomatinae</taxon>
        <taxon>Ancylostoma</taxon>
    </lineage>
</organism>